<evidence type="ECO:0000256" key="4">
    <source>
        <dbReference type="RuleBase" id="RU363019"/>
    </source>
</evidence>
<protein>
    <recommendedName>
        <fullName evidence="4">Peptidyl-prolyl cis-trans isomerase</fullName>
        <shortName evidence="4">PPIase</shortName>
        <ecNumber evidence="4">5.2.1.8</ecNumber>
    </recommendedName>
</protein>
<organism evidence="7">
    <name type="scientific">uncultured Thiotrichaceae bacterium</name>
    <dbReference type="NCBI Taxonomy" id="298394"/>
    <lineage>
        <taxon>Bacteria</taxon>
        <taxon>Pseudomonadati</taxon>
        <taxon>Pseudomonadota</taxon>
        <taxon>Gammaproteobacteria</taxon>
        <taxon>Thiotrichales</taxon>
        <taxon>Thiotrichaceae</taxon>
        <taxon>environmental samples</taxon>
    </lineage>
</organism>
<dbReference type="PROSITE" id="PS00170">
    <property type="entry name" value="CSA_PPIASE_1"/>
    <property type="match status" value="1"/>
</dbReference>
<dbReference type="PANTHER" id="PTHR43246">
    <property type="entry name" value="PEPTIDYL-PROLYL CIS-TRANS ISOMERASE CYP38, CHLOROPLASTIC"/>
    <property type="match status" value="1"/>
</dbReference>
<dbReference type="PRINTS" id="PR00153">
    <property type="entry name" value="CSAPPISMRASE"/>
</dbReference>
<dbReference type="InterPro" id="IPR020892">
    <property type="entry name" value="Cyclophilin-type_PPIase_CS"/>
</dbReference>
<evidence type="ECO:0000256" key="5">
    <source>
        <dbReference type="SAM" id="MobiDB-lite"/>
    </source>
</evidence>
<feature type="region of interest" description="Disordered" evidence="5">
    <location>
        <begin position="21"/>
        <end position="60"/>
    </location>
</feature>
<keyword evidence="3 4" id="KW-0413">Isomerase</keyword>
<evidence type="ECO:0000256" key="1">
    <source>
        <dbReference type="ARBA" id="ARBA00007365"/>
    </source>
</evidence>
<keyword evidence="4" id="KW-0732">Signal</keyword>
<feature type="domain" description="PPIase cyclophilin-type" evidence="6">
    <location>
        <begin position="72"/>
        <end position="225"/>
    </location>
</feature>
<evidence type="ECO:0000256" key="2">
    <source>
        <dbReference type="ARBA" id="ARBA00023110"/>
    </source>
</evidence>
<evidence type="ECO:0000256" key="3">
    <source>
        <dbReference type="ARBA" id="ARBA00023235"/>
    </source>
</evidence>
<sequence>MKQALALMLILAFGTAGCGAAETTTNSGSATQQETTKTETTEATQKNTPSEKKTSSGDIMSNPKVLIETSKGNITIELDAENAPISTKNFIAYVEDGFYEGTIFHRVIPNFMVQGGGMNPDMSEKANKGKIQNEANNGLKNERGTLAMARTPDPHSASSQFFVNVADNSFLNFKSETPQGWGYAVFGKVTDGMDIVDAIVGVKTGNRGGHQDVPAEPITMDKVTVVE</sequence>
<dbReference type="InterPro" id="IPR044665">
    <property type="entry name" value="E_coli_cyclophilin_A-like"/>
</dbReference>
<dbReference type="SUPFAM" id="SSF50891">
    <property type="entry name" value="Cyclophilin-like"/>
    <property type="match status" value="1"/>
</dbReference>
<dbReference type="GO" id="GO:0003755">
    <property type="term" value="F:peptidyl-prolyl cis-trans isomerase activity"/>
    <property type="evidence" value="ECO:0007669"/>
    <property type="project" value="UniProtKB-UniRule"/>
</dbReference>
<dbReference type="EC" id="5.2.1.8" evidence="4"/>
<dbReference type="CDD" id="cd01920">
    <property type="entry name" value="cyclophilin_EcCYP_like"/>
    <property type="match status" value="1"/>
</dbReference>
<feature type="compositionally biased region" description="Low complexity" evidence="5">
    <location>
        <begin position="21"/>
        <end position="35"/>
    </location>
</feature>
<dbReference type="InterPro" id="IPR002130">
    <property type="entry name" value="Cyclophilin-type_PPIase_dom"/>
</dbReference>
<name>A0A6S6SNX6_9GAMM</name>
<keyword evidence="2 4" id="KW-0697">Rotamase</keyword>
<dbReference type="InterPro" id="IPR029000">
    <property type="entry name" value="Cyclophilin-like_dom_sf"/>
</dbReference>
<comment type="similarity">
    <text evidence="1 4">Belongs to the cyclophilin-type PPIase family.</text>
</comment>
<dbReference type="AlphaFoldDB" id="A0A6S6SNX6"/>
<reference evidence="7" key="1">
    <citation type="submission" date="2020-01" db="EMBL/GenBank/DDBJ databases">
        <authorList>
            <person name="Meier V. D."/>
            <person name="Meier V D."/>
        </authorList>
    </citation>
    <scope>NUCLEOTIDE SEQUENCE</scope>
    <source>
        <strain evidence="7">HLG_WM_MAG_09</strain>
    </source>
</reference>
<proteinExistence type="inferred from homology"/>
<dbReference type="EMBL" id="CACVAT010000128">
    <property type="protein sequence ID" value="CAA6808950.1"/>
    <property type="molecule type" value="Genomic_DNA"/>
</dbReference>
<comment type="function">
    <text evidence="4">PPIases accelerate the folding of proteins. It catalyzes the cis-trans isomerization of proline imidic peptide bonds in oligopeptides.</text>
</comment>
<evidence type="ECO:0000313" key="7">
    <source>
        <dbReference type="EMBL" id="CAA6808950.1"/>
    </source>
</evidence>
<dbReference type="GO" id="GO:0006457">
    <property type="term" value="P:protein folding"/>
    <property type="evidence" value="ECO:0007669"/>
    <property type="project" value="InterPro"/>
</dbReference>
<feature type="chain" id="PRO_5028521410" description="Peptidyl-prolyl cis-trans isomerase" evidence="4">
    <location>
        <begin position="21"/>
        <end position="227"/>
    </location>
</feature>
<dbReference type="PROSITE" id="PS51257">
    <property type="entry name" value="PROKAR_LIPOPROTEIN"/>
    <property type="match status" value="1"/>
</dbReference>
<dbReference type="Gene3D" id="2.40.100.10">
    <property type="entry name" value="Cyclophilin-like"/>
    <property type="match status" value="1"/>
</dbReference>
<comment type="catalytic activity">
    <reaction evidence="4">
        <text>[protein]-peptidylproline (omega=180) = [protein]-peptidylproline (omega=0)</text>
        <dbReference type="Rhea" id="RHEA:16237"/>
        <dbReference type="Rhea" id="RHEA-COMP:10747"/>
        <dbReference type="Rhea" id="RHEA-COMP:10748"/>
        <dbReference type="ChEBI" id="CHEBI:83833"/>
        <dbReference type="ChEBI" id="CHEBI:83834"/>
        <dbReference type="EC" id="5.2.1.8"/>
    </reaction>
</comment>
<gene>
    <name evidence="7" type="ORF">HELGO_WM32059</name>
</gene>
<evidence type="ECO:0000259" key="6">
    <source>
        <dbReference type="PROSITE" id="PS50072"/>
    </source>
</evidence>
<feature type="signal peptide" evidence="4">
    <location>
        <begin position="1"/>
        <end position="20"/>
    </location>
</feature>
<dbReference type="PROSITE" id="PS50072">
    <property type="entry name" value="CSA_PPIASE_2"/>
    <property type="match status" value="1"/>
</dbReference>
<accession>A0A6S6SNX6</accession>
<dbReference type="Pfam" id="PF00160">
    <property type="entry name" value="Pro_isomerase"/>
    <property type="match status" value="1"/>
</dbReference>